<evidence type="ECO:0000256" key="8">
    <source>
        <dbReference type="ARBA" id="ARBA00023171"/>
    </source>
</evidence>
<keyword evidence="10" id="KW-0627">Porphyrin biosynthesis</keyword>
<dbReference type="GO" id="GO:0006782">
    <property type="term" value="P:protoporphyrinogen IX biosynthetic process"/>
    <property type="evidence" value="ECO:0007669"/>
    <property type="project" value="UniProtKB-UniPathway"/>
</dbReference>
<evidence type="ECO:0000256" key="11">
    <source>
        <dbReference type="ARBA" id="ARBA00048033"/>
    </source>
</evidence>
<evidence type="ECO:0000313" key="13">
    <source>
        <dbReference type="EnsemblPlants" id="PGSC0003DMT400070974"/>
    </source>
</evidence>
<comment type="subcellular location">
    <subcellularLocation>
        <location evidence="2">Plastid</location>
        <location evidence="2">Chloroplast</location>
    </subcellularLocation>
</comment>
<accession>M1CN19</accession>
<protein>
    <recommendedName>
        <fullName evidence="6">uroporphyrinogen decarboxylase</fullName>
        <ecNumber evidence="6">4.1.1.37</ecNumber>
    </recommendedName>
</protein>
<evidence type="ECO:0000256" key="9">
    <source>
        <dbReference type="ARBA" id="ARBA00023239"/>
    </source>
</evidence>
<reference evidence="14" key="1">
    <citation type="journal article" date="2011" name="Nature">
        <title>Genome sequence and analysis of the tuber crop potato.</title>
        <authorList>
            <consortium name="The Potato Genome Sequencing Consortium"/>
        </authorList>
    </citation>
    <scope>NUCLEOTIDE SEQUENCE [LARGE SCALE GENOMIC DNA]</scope>
    <source>
        <strain evidence="14">cv. DM1-3 516 R44</strain>
    </source>
</reference>
<dbReference type="GO" id="GO:0004853">
    <property type="term" value="F:uroporphyrinogen decarboxylase activity"/>
    <property type="evidence" value="ECO:0007669"/>
    <property type="project" value="UniProtKB-EC"/>
</dbReference>
<evidence type="ECO:0000256" key="1">
    <source>
        <dbReference type="ARBA" id="ARBA00002448"/>
    </source>
</evidence>
<dbReference type="Pfam" id="PF01208">
    <property type="entry name" value="URO-D"/>
    <property type="match status" value="1"/>
</dbReference>
<dbReference type="InterPro" id="IPR038071">
    <property type="entry name" value="UROD/MetE-like_sf"/>
</dbReference>
<dbReference type="CDD" id="cd00717">
    <property type="entry name" value="URO-D"/>
    <property type="match status" value="1"/>
</dbReference>
<sequence length="422" mass="46810">MSIEEENAMEAATAAQRERLRALREAQELLQTPEDDSDKTSEDIHDEWLAMFTLNDTPKGLMLDLTTMGLSQRTVAEPKTINATEPLLLDAVRGKEVERPPVWLMRQAGSYQTLCEKHPSFRERSENVDLVVEISLQPWKVFQPDGVILFSDILTPLSGMNIPFDIIKGKGPVIFDPPTTLSDVEKVREFIPEESVPYVGEALTILRKEVNNQAAVLGFVGAPFTLASYVVEGGSSKNFTKIKRLAFAEPKVLHSLLQIFATSMVKYIRYQADHGAQAVQIFDSWATELSPVDFEEFSLPYLKQIVEAVKLTHPDLPLILYASGSGGLLERLPLTGVDVVSLDWTVDMADGRRRLGPNVAIQGNVDPGVLFGSKEFITNRINDTVKKAGKGKHILNLGHGIKVGTPEENVAHFFEVAKGLRY</sequence>
<keyword evidence="8" id="KW-0149">Chlorophyll biosynthesis</keyword>
<dbReference type="InterPro" id="IPR006361">
    <property type="entry name" value="Uroporphyrinogen_deCO2ase_HemE"/>
</dbReference>
<evidence type="ECO:0000313" key="14">
    <source>
        <dbReference type="Proteomes" id="UP000011115"/>
    </source>
</evidence>
<feature type="domain" description="Uroporphyrinogen decarboxylase (URO-D)" evidence="12">
    <location>
        <begin position="217"/>
        <end position="233"/>
    </location>
</feature>
<comment type="catalytic activity">
    <reaction evidence="11">
        <text>uroporphyrinogen III + 4 H(+) = coproporphyrinogen III + 4 CO2</text>
        <dbReference type="Rhea" id="RHEA:19865"/>
        <dbReference type="ChEBI" id="CHEBI:15378"/>
        <dbReference type="ChEBI" id="CHEBI:16526"/>
        <dbReference type="ChEBI" id="CHEBI:57308"/>
        <dbReference type="ChEBI" id="CHEBI:57309"/>
        <dbReference type="EC" id="4.1.1.37"/>
    </reaction>
</comment>
<evidence type="ECO:0000259" key="12">
    <source>
        <dbReference type="PROSITE" id="PS00907"/>
    </source>
</evidence>
<dbReference type="HAMAP" id="MF_00218">
    <property type="entry name" value="URO_D"/>
    <property type="match status" value="1"/>
</dbReference>
<evidence type="ECO:0000256" key="2">
    <source>
        <dbReference type="ARBA" id="ARBA00004229"/>
    </source>
</evidence>
<dbReference type="PANTHER" id="PTHR21091">
    <property type="entry name" value="METHYLTETRAHYDROFOLATE:HOMOCYSTEINE METHYLTRANSFERASE RELATED"/>
    <property type="match status" value="1"/>
</dbReference>
<dbReference type="GO" id="GO:0009507">
    <property type="term" value="C:chloroplast"/>
    <property type="evidence" value="ECO:0007669"/>
    <property type="project" value="UniProtKB-SubCell"/>
</dbReference>
<evidence type="ECO:0000256" key="3">
    <source>
        <dbReference type="ARBA" id="ARBA00004804"/>
    </source>
</evidence>
<dbReference type="UniPathway" id="UPA00251">
    <property type="reaction ID" value="UER00321"/>
</dbReference>
<evidence type="ECO:0000256" key="10">
    <source>
        <dbReference type="ARBA" id="ARBA00023244"/>
    </source>
</evidence>
<evidence type="ECO:0000256" key="4">
    <source>
        <dbReference type="ARBA" id="ARBA00009935"/>
    </source>
</evidence>
<comment type="similarity">
    <text evidence="4">Belongs to the uroporphyrinogen decarboxylase family.</text>
</comment>
<dbReference type="PROSITE" id="PS00907">
    <property type="entry name" value="UROD_2"/>
    <property type="match status" value="1"/>
</dbReference>
<dbReference type="STRING" id="4113.M1CN19"/>
<gene>
    <name evidence="13" type="primary">LOC102582223</name>
</gene>
<dbReference type="NCBIfam" id="TIGR01464">
    <property type="entry name" value="hemE"/>
    <property type="match status" value="1"/>
</dbReference>
<dbReference type="OMA" id="LWLMRQA"/>
<dbReference type="Gramene" id="PGSC0003DMT400070974">
    <property type="protein sequence ID" value="PGSC0003DMT400070974"/>
    <property type="gene ID" value="PGSC0003DMG400027602"/>
</dbReference>
<dbReference type="InParanoid" id="M1CN19"/>
<dbReference type="eggNOG" id="KOG2872">
    <property type="taxonomic scope" value="Eukaryota"/>
</dbReference>
<dbReference type="OrthoDB" id="339900at2759"/>
<dbReference type="Gene3D" id="3.20.20.210">
    <property type="match status" value="1"/>
</dbReference>
<keyword evidence="9" id="KW-0456">Lyase</keyword>
<keyword evidence="7" id="KW-0210">Decarboxylase</keyword>
<comment type="pathway">
    <text evidence="3">Porphyrin-containing compound metabolism; protoporphyrin-IX biosynthesis; coproporphyrinogen-III from 5-aminolevulinate: step 4/4.</text>
</comment>
<dbReference type="PaxDb" id="4113-PGSC0003DMT400070974"/>
<dbReference type="ExpressionAtlas" id="M1CN19">
    <property type="expression patterns" value="baseline and differential"/>
</dbReference>
<evidence type="ECO:0000256" key="5">
    <source>
        <dbReference type="ARBA" id="ARBA00011738"/>
    </source>
</evidence>
<dbReference type="EnsemblPlants" id="PGSC0003DMT400070974">
    <property type="protein sequence ID" value="PGSC0003DMT400070974"/>
    <property type="gene ID" value="PGSC0003DMG400027602"/>
</dbReference>
<comment type="function">
    <text evidence="1">Catalyzes the decarboxylation of four acetate groups of uroporphyrinogen-III to yield coproporphyrinogen-III.</text>
</comment>
<proteinExistence type="inferred from homology"/>
<dbReference type="AlphaFoldDB" id="M1CN19"/>
<organism evidence="13 14">
    <name type="scientific">Solanum tuberosum</name>
    <name type="common">Potato</name>
    <dbReference type="NCBI Taxonomy" id="4113"/>
    <lineage>
        <taxon>Eukaryota</taxon>
        <taxon>Viridiplantae</taxon>
        <taxon>Streptophyta</taxon>
        <taxon>Embryophyta</taxon>
        <taxon>Tracheophyta</taxon>
        <taxon>Spermatophyta</taxon>
        <taxon>Magnoliopsida</taxon>
        <taxon>eudicotyledons</taxon>
        <taxon>Gunneridae</taxon>
        <taxon>Pentapetalae</taxon>
        <taxon>asterids</taxon>
        <taxon>lamiids</taxon>
        <taxon>Solanales</taxon>
        <taxon>Solanaceae</taxon>
        <taxon>Solanoideae</taxon>
        <taxon>Solaneae</taxon>
        <taxon>Solanum</taxon>
    </lineage>
</organism>
<name>M1CN19_SOLTU</name>
<dbReference type="PANTHER" id="PTHR21091:SF169">
    <property type="entry name" value="UROPORPHYRINOGEN DECARBOXYLASE"/>
    <property type="match status" value="1"/>
</dbReference>
<keyword evidence="14" id="KW-1185">Reference proteome</keyword>
<evidence type="ECO:0000256" key="7">
    <source>
        <dbReference type="ARBA" id="ARBA00022793"/>
    </source>
</evidence>
<dbReference type="EC" id="4.1.1.37" evidence="6"/>
<dbReference type="FunCoup" id="M1CN19">
    <property type="interactions" value="3077"/>
</dbReference>
<comment type="subunit">
    <text evidence="5">Homodimer.</text>
</comment>
<dbReference type="InterPro" id="IPR000257">
    <property type="entry name" value="Uroporphyrinogen_deCOase"/>
</dbReference>
<evidence type="ECO:0000256" key="6">
    <source>
        <dbReference type="ARBA" id="ARBA00012288"/>
    </source>
</evidence>
<dbReference type="FunFam" id="3.20.20.210:FF:000006">
    <property type="entry name" value="Uroporphyrinogen decarboxylase"/>
    <property type="match status" value="1"/>
</dbReference>
<dbReference type="Proteomes" id="UP000011115">
    <property type="component" value="Unassembled WGS sequence"/>
</dbReference>
<dbReference type="SUPFAM" id="SSF51726">
    <property type="entry name" value="UROD/MetE-like"/>
    <property type="match status" value="1"/>
</dbReference>
<reference evidence="13" key="2">
    <citation type="submission" date="2015-06" db="UniProtKB">
        <authorList>
            <consortium name="EnsemblPlants"/>
        </authorList>
    </citation>
    <scope>IDENTIFICATION</scope>
    <source>
        <strain evidence="13">DM1-3 516 R44</strain>
    </source>
</reference>
<dbReference type="GO" id="GO:0015995">
    <property type="term" value="P:chlorophyll biosynthetic process"/>
    <property type="evidence" value="ECO:0007669"/>
    <property type="project" value="UniProtKB-KW"/>
</dbReference>